<dbReference type="InterPro" id="IPR003201">
    <property type="entry name" value="Transposase_Tn5"/>
</dbReference>
<organism evidence="2 3">
    <name type="scientific">Sulfobacillus acidophilus</name>
    <dbReference type="NCBI Taxonomy" id="53633"/>
    <lineage>
        <taxon>Bacteria</taxon>
        <taxon>Bacillati</taxon>
        <taxon>Bacillota</taxon>
        <taxon>Clostridia</taxon>
        <taxon>Eubacteriales</taxon>
        <taxon>Clostridiales Family XVII. Incertae Sedis</taxon>
        <taxon>Sulfobacillus</taxon>
    </lineage>
</organism>
<dbReference type="Gene3D" id="1.10.740.10">
    <property type="entry name" value="Transferase Inhibitor Protein From Tn5, Chain"/>
    <property type="match status" value="1"/>
</dbReference>
<dbReference type="InterPro" id="IPR047768">
    <property type="entry name" value="Tn5p-like"/>
</dbReference>
<gene>
    <name evidence="2" type="ORF">C7B45_15820</name>
</gene>
<reference evidence="2 3" key="1">
    <citation type="journal article" date="2014" name="BMC Genomics">
        <title>Comparison of environmental and isolate Sulfobacillus genomes reveals diverse carbon, sulfur, nitrogen, and hydrogen metabolisms.</title>
        <authorList>
            <person name="Justice N.B."/>
            <person name="Norman A."/>
            <person name="Brown C.T."/>
            <person name="Singh A."/>
            <person name="Thomas B.C."/>
            <person name="Banfield J.F."/>
        </authorList>
    </citation>
    <scope>NUCLEOTIDE SEQUENCE [LARGE SCALE GENOMIC DNA]</scope>
    <source>
        <strain evidence="2">AMDSBA3</strain>
    </source>
</reference>
<evidence type="ECO:0000313" key="3">
    <source>
        <dbReference type="Proteomes" id="UP000241848"/>
    </source>
</evidence>
<comment type="caution">
    <text evidence="2">The sequence shown here is derived from an EMBL/GenBank/DDBJ whole genome shotgun (WGS) entry which is preliminary data.</text>
</comment>
<evidence type="ECO:0000259" key="1">
    <source>
        <dbReference type="Pfam" id="PF02281"/>
    </source>
</evidence>
<sequence length="148" mass="17305">MPERIVTWYRDRWRIERWHLTLKTGGSHVEDLQLKSLEQLERAITLYSIVSWRLLWMTYQSRIDPGQSPTGAFSPAEISVLERLATTQKPVRPIGQPWTLRDAVRAMAKLSGFLGRKSDGEPGVKTLWRGYRQLPWLCWWDQVSQNPS</sequence>
<dbReference type="Gene3D" id="3.90.350.10">
    <property type="entry name" value="Transposase Inhibitor Protein From Tn5, Chain A, domain 1"/>
    <property type="match status" value="1"/>
</dbReference>
<dbReference type="SUPFAM" id="SSF53098">
    <property type="entry name" value="Ribonuclease H-like"/>
    <property type="match status" value="1"/>
</dbReference>
<dbReference type="PANTHER" id="PTHR37319">
    <property type="entry name" value="TRANSPOSASE"/>
    <property type="match status" value="1"/>
</dbReference>
<dbReference type="AlphaFoldDB" id="A0A2T2WDE6"/>
<dbReference type="EMBL" id="PXYV01000074">
    <property type="protein sequence ID" value="PSR20249.1"/>
    <property type="molecule type" value="Genomic_DNA"/>
</dbReference>
<dbReference type="InterPro" id="IPR014737">
    <property type="entry name" value="Transposase_Tn5-like_C"/>
</dbReference>
<name>A0A2T2WDE6_9FIRM</name>
<dbReference type="InterPro" id="IPR012337">
    <property type="entry name" value="RNaseH-like_sf"/>
</dbReference>
<proteinExistence type="predicted"/>
<protein>
    <recommendedName>
        <fullName evidence="1">Transposase Tn5 dimerisation domain-containing protein</fullName>
    </recommendedName>
</protein>
<dbReference type="Pfam" id="PF02281">
    <property type="entry name" value="Dimer_Tnp_Tn5"/>
    <property type="match status" value="1"/>
</dbReference>
<dbReference type="Proteomes" id="UP000241848">
    <property type="component" value="Unassembled WGS sequence"/>
</dbReference>
<feature type="domain" description="Transposase Tn5 dimerisation" evidence="1">
    <location>
        <begin position="50"/>
        <end position="133"/>
    </location>
</feature>
<dbReference type="PANTHER" id="PTHR37319:SF1">
    <property type="entry name" value="TRANSPOSASE TN5 DIMERISATION DOMAIN-CONTAINING PROTEIN"/>
    <property type="match status" value="1"/>
</dbReference>
<accession>A0A2T2WDE6</accession>
<evidence type="ECO:0000313" key="2">
    <source>
        <dbReference type="EMBL" id="PSR20249.1"/>
    </source>
</evidence>